<feature type="region of interest" description="Disordered" evidence="1">
    <location>
        <begin position="1"/>
        <end position="22"/>
    </location>
</feature>
<comment type="caution">
    <text evidence="2">The sequence shown here is derived from an EMBL/GenBank/DDBJ whole genome shotgun (WGS) entry which is preliminary data.</text>
</comment>
<feature type="compositionally biased region" description="Polar residues" evidence="1">
    <location>
        <begin position="1"/>
        <end position="13"/>
    </location>
</feature>
<keyword evidence="3" id="KW-1185">Reference proteome</keyword>
<evidence type="ECO:0000256" key="1">
    <source>
        <dbReference type="SAM" id="MobiDB-lite"/>
    </source>
</evidence>
<feature type="region of interest" description="Disordered" evidence="1">
    <location>
        <begin position="38"/>
        <end position="61"/>
    </location>
</feature>
<name>A0AAN9S3C9_PSOTE</name>
<dbReference type="AlphaFoldDB" id="A0AAN9S3C9"/>
<protein>
    <submittedName>
        <fullName evidence="2">Uncharacterized protein</fullName>
    </submittedName>
</protein>
<evidence type="ECO:0000313" key="3">
    <source>
        <dbReference type="Proteomes" id="UP001386955"/>
    </source>
</evidence>
<gene>
    <name evidence="2" type="ORF">VNO78_22764</name>
</gene>
<accession>A0AAN9S3C9</accession>
<organism evidence="2 3">
    <name type="scientific">Psophocarpus tetragonolobus</name>
    <name type="common">Winged bean</name>
    <name type="synonym">Dolichos tetragonolobus</name>
    <dbReference type="NCBI Taxonomy" id="3891"/>
    <lineage>
        <taxon>Eukaryota</taxon>
        <taxon>Viridiplantae</taxon>
        <taxon>Streptophyta</taxon>
        <taxon>Embryophyta</taxon>
        <taxon>Tracheophyta</taxon>
        <taxon>Spermatophyta</taxon>
        <taxon>Magnoliopsida</taxon>
        <taxon>eudicotyledons</taxon>
        <taxon>Gunneridae</taxon>
        <taxon>Pentapetalae</taxon>
        <taxon>rosids</taxon>
        <taxon>fabids</taxon>
        <taxon>Fabales</taxon>
        <taxon>Fabaceae</taxon>
        <taxon>Papilionoideae</taxon>
        <taxon>50 kb inversion clade</taxon>
        <taxon>NPAAA clade</taxon>
        <taxon>indigoferoid/millettioid clade</taxon>
        <taxon>Phaseoleae</taxon>
        <taxon>Psophocarpus</taxon>
    </lineage>
</organism>
<dbReference type="EMBL" id="JAYMYS010000006">
    <property type="protein sequence ID" value="KAK7387965.1"/>
    <property type="molecule type" value="Genomic_DNA"/>
</dbReference>
<proteinExistence type="predicted"/>
<evidence type="ECO:0000313" key="2">
    <source>
        <dbReference type="EMBL" id="KAK7387965.1"/>
    </source>
</evidence>
<reference evidence="2 3" key="1">
    <citation type="submission" date="2024-01" db="EMBL/GenBank/DDBJ databases">
        <title>The genomes of 5 underutilized Papilionoideae crops provide insights into root nodulation and disease resistanc.</title>
        <authorList>
            <person name="Jiang F."/>
        </authorList>
    </citation>
    <scope>NUCLEOTIDE SEQUENCE [LARGE SCALE GENOMIC DNA]</scope>
    <source>
        <strain evidence="2">DUOXIRENSHENG_FW03</strain>
        <tissue evidence="2">Leaves</tissue>
    </source>
</reference>
<dbReference type="Proteomes" id="UP001386955">
    <property type="component" value="Unassembled WGS sequence"/>
</dbReference>
<sequence>MMGDNHASSQQPQRWEPVHSGKSGHYALVEECGWRSEEAKESEKSIPNNEAAERPKHLSSSLNSLQCRDNGCIADYVRLETDECKSDDKCNIVGPECDKVCSSRIIQVARSQSSSSDEQHLYATELPLEGAQVKTPLVLLDAQIIMPLVPLEGCHHDSS</sequence>